<protein>
    <submittedName>
        <fullName evidence="1">Class I SAM-dependent methyltransferase</fullName>
    </submittedName>
</protein>
<gene>
    <name evidence="1" type="ORF">JWG45_08055</name>
</gene>
<keyword evidence="1" id="KW-0489">Methyltransferase</keyword>
<evidence type="ECO:0000313" key="1">
    <source>
        <dbReference type="EMBL" id="MBM9577106.1"/>
    </source>
</evidence>
<comment type="caution">
    <text evidence="1">The sequence shown here is derived from an EMBL/GenBank/DDBJ whole genome shotgun (WGS) entry which is preliminary data.</text>
</comment>
<sequence>MERIPCNTCGSSKFKPLFSKSNHKNEIFQIVQCERCALVQVSPQPSPEEVASYYSEEYFLKRSDRGYDNYFSDGVRNEISRVFGLNLKDLEFEAWEKKLPSAKRCLDVGCAAGYFVDYMQQRGWDSYGTDIAEAPVKFAQEKLGLKVEQKDFLEWKEDESEKFDLITLWASIEHLHKPKETLEKIHTLLKPGGRIILSTCRWGILSKVQGPSWRYLNVPEHLYYYSLSGIIRLCESLGFQKKKHVSYGSGLTAKKNAGVLYKILKYLADPTVKLFDQGDMMALCFEKLNSESVDDWNPRP</sequence>
<keyword evidence="2" id="KW-1185">Reference proteome</keyword>
<dbReference type="Gene3D" id="3.40.50.150">
    <property type="entry name" value="Vaccinia Virus protein VP39"/>
    <property type="match status" value="1"/>
</dbReference>
<dbReference type="EMBL" id="JAFFPU010000030">
    <property type="protein sequence ID" value="MBM9577106.1"/>
    <property type="molecule type" value="Genomic_DNA"/>
</dbReference>
<dbReference type="CDD" id="cd02440">
    <property type="entry name" value="AdoMet_MTases"/>
    <property type="match status" value="1"/>
</dbReference>
<accession>A0ABS2U9P8</accession>
<dbReference type="Proteomes" id="UP000724686">
    <property type="component" value="Unassembled WGS sequence"/>
</dbReference>
<dbReference type="PANTHER" id="PTHR43861">
    <property type="entry name" value="TRANS-ACONITATE 2-METHYLTRANSFERASE-RELATED"/>
    <property type="match status" value="1"/>
</dbReference>
<dbReference type="SUPFAM" id="SSF53335">
    <property type="entry name" value="S-adenosyl-L-methionine-dependent methyltransferases"/>
    <property type="match status" value="1"/>
</dbReference>
<organism evidence="1 2">
    <name type="scientific">Leptospira ainlahdjerensis</name>
    <dbReference type="NCBI Taxonomy" id="2810033"/>
    <lineage>
        <taxon>Bacteria</taxon>
        <taxon>Pseudomonadati</taxon>
        <taxon>Spirochaetota</taxon>
        <taxon>Spirochaetia</taxon>
        <taxon>Leptospirales</taxon>
        <taxon>Leptospiraceae</taxon>
        <taxon>Leptospira</taxon>
    </lineage>
</organism>
<dbReference type="Pfam" id="PF13489">
    <property type="entry name" value="Methyltransf_23"/>
    <property type="match status" value="1"/>
</dbReference>
<proteinExistence type="predicted"/>
<reference evidence="1 2" key="1">
    <citation type="submission" date="2021-02" db="EMBL/GenBank/DDBJ databases">
        <title>Leptospira ainlahdjerensis sp. nov., Leptospira ainazelensis sp. nov., Leptospira abararensis sp. nov. and Leptospira chreensis sp. nov., four new species isolated from water sources in Algeria.</title>
        <authorList>
            <person name="Amara Korba A."/>
            <person name="Kainiu M."/>
            <person name="Vincent A.T."/>
            <person name="Mariet J.-F."/>
            <person name="Veyrier F.J."/>
            <person name="Goarant C."/>
            <person name="Picardeau M."/>
        </authorList>
    </citation>
    <scope>NUCLEOTIDE SEQUENCE [LARGE SCALE GENOMIC DNA]</scope>
    <source>
        <strain evidence="1 2">201903070</strain>
    </source>
</reference>
<dbReference type="InterPro" id="IPR029063">
    <property type="entry name" value="SAM-dependent_MTases_sf"/>
</dbReference>
<keyword evidence="1" id="KW-0808">Transferase</keyword>
<dbReference type="PANTHER" id="PTHR43861:SF6">
    <property type="entry name" value="METHYLTRANSFERASE TYPE 11"/>
    <property type="match status" value="1"/>
</dbReference>
<name>A0ABS2U9P8_9LEPT</name>
<dbReference type="GO" id="GO:0032259">
    <property type="term" value="P:methylation"/>
    <property type="evidence" value="ECO:0007669"/>
    <property type="project" value="UniProtKB-KW"/>
</dbReference>
<dbReference type="RefSeq" id="WP_205279255.1">
    <property type="nucleotide sequence ID" value="NZ_JAFFPU010000030.1"/>
</dbReference>
<dbReference type="GO" id="GO:0008168">
    <property type="term" value="F:methyltransferase activity"/>
    <property type="evidence" value="ECO:0007669"/>
    <property type="project" value="UniProtKB-KW"/>
</dbReference>
<evidence type="ECO:0000313" key="2">
    <source>
        <dbReference type="Proteomes" id="UP000724686"/>
    </source>
</evidence>